<protein>
    <submittedName>
        <fullName evidence="1">Uncharacterized protein</fullName>
    </submittedName>
</protein>
<organism evidence="1 2">
    <name type="scientific">Trichonephila clavata</name>
    <name type="common">Joro spider</name>
    <name type="synonym">Nephila clavata</name>
    <dbReference type="NCBI Taxonomy" id="2740835"/>
    <lineage>
        <taxon>Eukaryota</taxon>
        <taxon>Metazoa</taxon>
        <taxon>Ecdysozoa</taxon>
        <taxon>Arthropoda</taxon>
        <taxon>Chelicerata</taxon>
        <taxon>Arachnida</taxon>
        <taxon>Araneae</taxon>
        <taxon>Araneomorphae</taxon>
        <taxon>Entelegynae</taxon>
        <taxon>Araneoidea</taxon>
        <taxon>Nephilidae</taxon>
        <taxon>Trichonephila</taxon>
    </lineage>
</organism>
<reference evidence="1" key="1">
    <citation type="submission" date="2020-07" db="EMBL/GenBank/DDBJ databases">
        <title>Multicomponent nature underlies the extraordinary mechanical properties of spider dragline silk.</title>
        <authorList>
            <person name="Kono N."/>
            <person name="Nakamura H."/>
            <person name="Mori M."/>
            <person name="Yoshida Y."/>
            <person name="Ohtoshi R."/>
            <person name="Malay A.D."/>
            <person name="Moran D.A.P."/>
            <person name="Tomita M."/>
            <person name="Numata K."/>
            <person name="Arakawa K."/>
        </authorList>
    </citation>
    <scope>NUCLEOTIDE SEQUENCE</scope>
</reference>
<evidence type="ECO:0000313" key="2">
    <source>
        <dbReference type="Proteomes" id="UP000887116"/>
    </source>
</evidence>
<evidence type="ECO:0000313" key="1">
    <source>
        <dbReference type="EMBL" id="GFQ91556.1"/>
    </source>
</evidence>
<keyword evidence="2" id="KW-1185">Reference proteome</keyword>
<gene>
    <name evidence="1" type="ORF">TNCT_24481</name>
</gene>
<dbReference type="OrthoDB" id="8063574at2759"/>
<dbReference type="EMBL" id="BMAO01003999">
    <property type="protein sequence ID" value="GFQ91556.1"/>
    <property type="molecule type" value="Genomic_DNA"/>
</dbReference>
<comment type="caution">
    <text evidence="1">The sequence shown here is derived from an EMBL/GenBank/DDBJ whole genome shotgun (WGS) entry which is preliminary data.</text>
</comment>
<sequence length="99" mass="11298">MAESTKNSMPNKKYIQKHVVIVPIDVHHRNDSQVSQIFDPVNASDITKAQQKNLKVVHRQDDEILLADDSLNSLHEFVGLFCQDINATCKPAERMRDLD</sequence>
<proteinExistence type="predicted"/>
<name>A0A8X6FY60_TRICU</name>
<dbReference type="AlphaFoldDB" id="A0A8X6FY60"/>
<accession>A0A8X6FY60</accession>
<dbReference type="Proteomes" id="UP000887116">
    <property type="component" value="Unassembled WGS sequence"/>
</dbReference>